<accession>A0A0B7G090</accession>
<gene>
    <name evidence="2" type="ORF">RSOLAG1IB_10721</name>
</gene>
<evidence type="ECO:0000313" key="3">
    <source>
        <dbReference type="Proteomes" id="UP000059188"/>
    </source>
</evidence>
<evidence type="ECO:0000256" key="1">
    <source>
        <dbReference type="SAM" id="MobiDB-lite"/>
    </source>
</evidence>
<feature type="compositionally biased region" description="Low complexity" evidence="1">
    <location>
        <begin position="428"/>
        <end position="447"/>
    </location>
</feature>
<reference evidence="2 3" key="1">
    <citation type="submission" date="2014-11" db="EMBL/GenBank/DDBJ databases">
        <authorList>
            <person name="Wibberg Daniel"/>
        </authorList>
    </citation>
    <scope>NUCLEOTIDE SEQUENCE [LARGE SCALE GENOMIC DNA]</scope>
    <source>
        <strain evidence="2">Rhizoctonia solani AG1-IB 7/3/14</strain>
    </source>
</reference>
<dbReference type="Proteomes" id="UP000059188">
    <property type="component" value="Unassembled WGS sequence"/>
</dbReference>
<evidence type="ECO:0000313" key="2">
    <source>
        <dbReference type="EMBL" id="CEL63385.1"/>
    </source>
</evidence>
<feature type="compositionally biased region" description="Acidic residues" evidence="1">
    <location>
        <begin position="71"/>
        <end position="93"/>
    </location>
</feature>
<feature type="region of interest" description="Disordered" evidence="1">
    <location>
        <begin position="404"/>
        <end position="481"/>
    </location>
</feature>
<keyword evidence="3" id="KW-1185">Reference proteome</keyword>
<name>A0A0B7G090_THACB</name>
<organism evidence="2 3">
    <name type="scientific">Thanatephorus cucumeris (strain AG1-IB / isolate 7/3/14)</name>
    <name type="common">Lettuce bottom rot fungus</name>
    <name type="synonym">Rhizoctonia solani</name>
    <dbReference type="NCBI Taxonomy" id="1108050"/>
    <lineage>
        <taxon>Eukaryota</taxon>
        <taxon>Fungi</taxon>
        <taxon>Dikarya</taxon>
        <taxon>Basidiomycota</taxon>
        <taxon>Agaricomycotina</taxon>
        <taxon>Agaricomycetes</taxon>
        <taxon>Cantharellales</taxon>
        <taxon>Ceratobasidiaceae</taxon>
        <taxon>Rhizoctonia</taxon>
        <taxon>Rhizoctonia solani AG-1</taxon>
    </lineage>
</organism>
<proteinExistence type="predicted"/>
<feature type="region of interest" description="Disordered" evidence="1">
    <location>
        <begin position="53"/>
        <end position="97"/>
    </location>
</feature>
<feature type="compositionally biased region" description="Polar residues" evidence="1">
    <location>
        <begin position="451"/>
        <end position="460"/>
    </location>
</feature>
<dbReference type="OrthoDB" id="3213500at2759"/>
<dbReference type="EMBL" id="LN679179">
    <property type="protein sequence ID" value="CEL63385.1"/>
    <property type="molecule type" value="Genomic_DNA"/>
</dbReference>
<dbReference type="AlphaFoldDB" id="A0A0B7G090"/>
<sequence>MEGLCSSHTRANRLSALAQAADYLAKAAVTLSEAARAAAETFSSELLDATAETTNKSEHNLNHGQTSNGPDGEEDECTNPEDSDYYLSDDDNEERVGSTLAQPTTNEHVAAVTEPCSAGTMTIDQLRFDPSQPPPVASTSPETETVAGLAYRILVEKESDVLLFVCALIRNRSKAICYMNCSIPAFHMYKKIINDVTGIPVYTITKISTTAITQVGQTFLEADRSILLLPETITPSIEIDDLDSWVIHVGWPSDEQRYGEQRIIHQAQNSIMVACSEDENLYPAGASIMWQSQAWPRDVDSFRASVALLRPVFDQTLASIPAEMKAKIYPDWISCHGSRGHRFVSSWDVVTLVKKANLFLLDVLKYQAPSLPEVSEGFMAHNGLELAVQEGALRVKVPGSGINHASSLPKNDWAPAESERSLGPPSASTSTNPTRNLNNNSRNTNRPDYSDNVSVASTPSARAAQPKFGGTKPTVDQGPKFKPVNRPPAVGSSSTHNAFKITPGNTYLAVDDEFDAIPLMCFLAGTCGPDSRRAVFFIDTSGCQLHYQKLISRITEWTVFAPAIAETFQSTEDAALKFSRFPGPAILLLPFKIQTPPSVLTNVLLGCCVYWGSTLGGFVPLLQAKRHATALKCSSTSIIMTTAQRDKIVPILYNSNFRVHPSSADLLHRDASSWLSESRKTTKLVLSTEPELIKELYETHLRFFARTSRGQLGAEEIANRINKYTANVLLAVEHGCCHLKPSAIYHPAGLRR</sequence>
<protein>
    <submittedName>
        <fullName evidence="2">Uncharacterized protein</fullName>
    </submittedName>
</protein>